<evidence type="ECO:0000313" key="5">
    <source>
        <dbReference type="Proteomes" id="UP001071230"/>
    </source>
</evidence>
<dbReference type="EMBL" id="CDGJ01000032">
    <property type="protein sequence ID" value="CEJ06553.1"/>
    <property type="molecule type" value="Genomic_DNA"/>
</dbReference>
<protein>
    <submittedName>
        <fullName evidence="3">ABC-2 family transporter protein</fullName>
    </submittedName>
</protein>
<feature type="region of interest" description="Disordered" evidence="1">
    <location>
        <begin position="1"/>
        <end position="21"/>
    </location>
</feature>
<dbReference type="EMBL" id="LR746496">
    <property type="protein sequence ID" value="CAA7600419.1"/>
    <property type="molecule type" value="Genomic_DNA"/>
</dbReference>
<evidence type="ECO:0000256" key="2">
    <source>
        <dbReference type="SAM" id="Phobius"/>
    </source>
</evidence>
<dbReference type="Pfam" id="PF12679">
    <property type="entry name" value="ABC2_membrane_2"/>
    <property type="match status" value="1"/>
</dbReference>
<dbReference type="Proteomes" id="UP001071230">
    <property type="component" value="Unassembled WGS sequence"/>
</dbReference>
<sequence length="293" mass="32076">MREAWAGRARKEKEEEEEDEEEERAIMSKALYRAMLKLNVGKIIGYASGNALYGLLLTTVYPSIAGSPAAAEIAGSFPATVKSVFGVSDEADLSTFESYISGQFFSRIWVLVMSVYGIGTAQSLLADLLERGFLAYPLAAPLSRREIALTQSAVLLTGCATLTGVTLLGVTWGCHRQGIGISLWRYYRLGILGFSFFSALASYSLFFSAVAPGRGQALFWAAGLTLLFYGLDVVAGLSDKFRWLRRLTLFRFFRPQEILTGQSSTRDTLILLGITAGMLVLTAEGFNRRDLPV</sequence>
<feature type="transmembrane region" description="Helical" evidence="2">
    <location>
        <begin position="149"/>
        <end position="174"/>
    </location>
</feature>
<keyword evidence="5" id="KW-1185">Reference proteome</keyword>
<dbReference type="Proteomes" id="UP000836597">
    <property type="component" value="Chromosome"/>
</dbReference>
<feature type="transmembrane region" description="Helical" evidence="2">
    <location>
        <begin position="269"/>
        <end position="286"/>
    </location>
</feature>
<feature type="transmembrane region" description="Helical" evidence="2">
    <location>
        <begin position="186"/>
        <end position="211"/>
    </location>
</feature>
<evidence type="ECO:0000313" key="3">
    <source>
        <dbReference type="EMBL" id="CAA7600419.1"/>
    </source>
</evidence>
<dbReference type="KEGG" id="aacx:DEACI_1072"/>
<dbReference type="RefSeq" id="WP_240984096.1">
    <property type="nucleotide sequence ID" value="NZ_CDGJ01000032.1"/>
</dbReference>
<reference evidence="4" key="1">
    <citation type="submission" date="2014-11" db="EMBL/GenBank/DDBJ databases">
        <authorList>
            <person name="Hornung B.V."/>
        </authorList>
    </citation>
    <scope>NUCLEOTIDE SEQUENCE</scope>
    <source>
        <strain evidence="4">INE</strain>
    </source>
</reference>
<keyword evidence="2" id="KW-1133">Transmembrane helix</keyword>
<dbReference type="GO" id="GO:0005886">
    <property type="term" value="C:plasma membrane"/>
    <property type="evidence" value="ECO:0007669"/>
    <property type="project" value="UniProtKB-SubCell"/>
</dbReference>
<proteinExistence type="predicted"/>
<dbReference type="AlphaFoldDB" id="A0A8S0W769"/>
<accession>A0A8S0W769</accession>
<organism evidence="3">
    <name type="scientific">Acididesulfobacillus acetoxydans</name>
    <dbReference type="NCBI Taxonomy" id="1561005"/>
    <lineage>
        <taxon>Bacteria</taxon>
        <taxon>Bacillati</taxon>
        <taxon>Bacillota</taxon>
        <taxon>Clostridia</taxon>
        <taxon>Eubacteriales</taxon>
        <taxon>Peptococcaceae</taxon>
        <taxon>Acididesulfobacillus</taxon>
    </lineage>
</organism>
<feature type="compositionally biased region" description="Basic and acidic residues" evidence="1">
    <location>
        <begin position="1"/>
        <end position="13"/>
    </location>
</feature>
<reference evidence="3" key="2">
    <citation type="submission" date="2020-01" db="EMBL/GenBank/DDBJ databases">
        <authorList>
            <person name="Hornung B."/>
        </authorList>
    </citation>
    <scope>NUCLEOTIDE SEQUENCE</scope>
    <source>
        <strain evidence="3">PacBioINE</strain>
    </source>
</reference>
<evidence type="ECO:0000256" key="1">
    <source>
        <dbReference type="SAM" id="MobiDB-lite"/>
    </source>
</evidence>
<keyword evidence="2" id="KW-0472">Membrane</keyword>
<dbReference type="GO" id="GO:0140359">
    <property type="term" value="F:ABC-type transporter activity"/>
    <property type="evidence" value="ECO:0007669"/>
    <property type="project" value="InterPro"/>
</dbReference>
<feature type="transmembrane region" description="Helical" evidence="2">
    <location>
        <begin position="217"/>
        <end position="237"/>
    </location>
</feature>
<name>A0A8S0W769_9FIRM</name>
<evidence type="ECO:0000313" key="4">
    <source>
        <dbReference type="EMBL" id="CEJ06553.1"/>
    </source>
</evidence>
<keyword evidence="2" id="KW-0812">Transmembrane</keyword>
<gene>
    <name evidence="4" type="ORF">DEACI_1002</name>
    <name evidence="3" type="ORF">DEACI_1072</name>
</gene>